<dbReference type="AlphaFoldDB" id="A0AAE0YM79"/>
<accession>A0AAE0YM79</accession>
<gene>
    <name evidence="2" type="ORF">RRG08_023949</name>
</gene>
<feature type="region of interest" description="Disordered" evidence="1">
    <location>
        <begin position="74"/>
        <end position="100"/>
    </location>
</feature>
<feature type="compositionally biased region" description="Basic and acidic residues" evidence="1">
    <location>
        <begin position="189"/>
        <end position="199"/>
    </location>
</feature>
<evidence type="ECO:0000256" key="1">
    <source>
        <dbReference type="SAM" id="MobiDB-lite"/>
    </source>
</evidence>
<organism evidence="2 3">
    <name type="scientific">Elysia crispata</name>
    <name type="common">lettuce slug</name>
    <dbReference type="NCBI Taxonomy" id="231223"/>
    <lineage>
        <taxon>Eukaryota</taxon>
        <taxon>Metazoa</taxon>
        <taxon>Spiralia</taxon>
        <taxon>Lophotrochozoa</taxon>
        <taxon>Mollusca</taxon>
        <taxon>Gastropoda</taxon>
        <taxon>Heterobranchia</taxon>
        <taxon>Euthyneura</taxon>
        <taxon>Panpulmonata</taxon>
        <taxon>Sacoglossa</taxon>
        <taxon>Placobranchoidea</taxon>
        <taxon>Plakobranchidae</taxon>
        <taxon>Elysia</taxon>
    </lineage>
</organism>
<feature type="compositionally biased region" description="Basic and acidic residues" evidence="1">
    <location>
        <begin position="80"/>
        <end position="97"/>
    </location>
</feature>
<name>A0AAE0YM79_9GAST</name>
<keyword evidence="3" id="KW-1185">Reference proteome</keyword>
<evidence type="ECO:0000313" key="3">
    <source>
        <dbReference type="Proteomes" id="UP001283361"/>
    </source>
</evidence>
<dbReference type="Proteomes" id="UP001283361">
    <property type="component" value="Unassembled WGS sequence"/>
</dbReference>
<proteinExistence type="predicted"/>
<sequence length="226" mass="26462">MRPNKRELRRPKLTPFINRNDDWKYCPSEPLSPSLARPDGRKAINVTDFDIGKGRHHYYNSALRDVLYLDASRQQSSRKGMNDDDVRGADNSAEKPHGNINTKNWIFQHTFSKHSAPHDKESLEYLIGTSHQVTKSHFYHKPGSIIVNGRYSSEYELFKRRKSKDFEHLNTQSKTSKIHYPTSESSPQVEDKYFDNNDRYRKKSRKRSSQEYSAEELESNPTPKIE</sequence>
<feature type="region of interest" description="Disordered" evidence="1">
    <location>
        <begin position="168"/>
        <end position="226"/>
    </location>
</feature>
<evidence type="ECO:0000313" key="2">
    <source>
        <dbReference type="EMBL" id="KAK3751192.1"/>
    </source>
</evidence>
<comment type="caution">
    <text evidence="2">The sequence shown here is derived from an EMBL/GenBank/DDBJ whole genome shotgun (WGS) entry which is preliminary data.</text>
</comment>
<dbReference type="EMBL" id="JAWDGP010005834">
    <property type="protein sequence ID" value="KAK3751192.1"/>
    <property type="molecule type" value="Genomic_DNA"/>
</dbReference>
<reference evidence="2" key="1">
    <citation type="journal article" date="2023" name="G3 (Bethesda)">
        <title>A reference genome for the long-term kleptoplast-retaining sea slug Elysia crispata morphotype clarki.</title>
        <authorList>
            <person name="Eastman K.E."/>
            <person name="Pendleton A.L."/>
            <person name="Shaikh M.A."/>
            <person name="Suttiyut T."/>
            <person name="Ogas R."/>
            <person name="Tomko P."/>
            <person name="Gavelis G."/>
            <person name="Widhalm J.R."/>
            <person name="Wisecaver J.H."/>
        </authorList>
    </citation>
    <scope>NUCLEOTIDE SEQUENCE</scope>
    <source>
        <strain evidence="2">ECLA1</strain>
    </source>
</reference>
<protein>
    <submittedName>
        <fullName evidence="2">Uncharacterized protein</fullName>
    </submittedName>
</protein>